<dbReference type="PANTHER" id="PTHR47074">
    <property type="entry name" value="BNAC02G40300D PROTEIN"/>
    <property type="match status" value="1"/>
</dbReference>
<feature type="non-terminal residue" evidence="2">
    <location>
        <position position="84"/>
    </location>
</feature>
<feature type="domain" description="RNase H type-1" evidence="1">
    <location>
        <begin position="24"/>
        <end position="84"/>
    </location>
</feature>
<dbReference type="GO" id="GO:0003676">
    <property type="term" value="F:nucleic acid binding"/>
    <property type="evidence" value="ECO:0007669"/>
    <property type="project" value="InterPro"/>
</dbReference>
<dbReference type="EMBL" id="LXQA010658665">
    <property type="protein sequence ID" value="MCI64556.1"/>
    <property type="molecule type" value="Genomic_DNA"/>
</dbReference>
<evidence type="ECO:0000313" key="2">
    <source>
        <dbReference type="EMBL" id="MCI64556.1"/>
    </source>
</evidence>
<dbReference type="PANTHER" id="PTHR47074:SF11">
    <property type="entry name" value="REVERSE TRANSCRIPTASE-LIKE PROTEIN"/>
    <property type="match status" value="1"/>
</dbReference>
<reference evidence="2 3" key="1">
    <citation type="journal article" date="2018" name="Front. Plant Sci.">
        <title>Red Clover (Trifolium pratense) and Zigzag Clover (T. medium) - A Picture of Genomic Similarities and Differences.</title>
        <authorList>
            <person name="Dluhosova J."/>
            <person name="Istvanek J."/>
            <person name="Nedelnik J."/>
            <person name="Repkova J."/>
        </authorList>
    </citation>
    <scope>NUCLEOTIDE SEQUENCE [LARGE SCALE GENOMIC DNA]</scope>
    <source>
        <strain evidence="3">cv. 10/8</strain>
        <tissue evidence="2">Leaf</tissue>
    </source>
</reference>
<dbReference type="GO" id="GO:0004523">
    <property type="term" value="F:RNA-DNA hybrid ribonuclease activity"/>
    <property type="evidence" value="ECO:0007669"/>
    <property type="project" value="InterPro"/>
</dbReference>
<evidence type="ECO:0000259" key="1">
    <source>
        <dbReference type="Pfam" id="PF13456"/>
    </source>
</evidence>
<keyword evidence="3" id="KW-1185">Reference proteome</keyword>
<dbReference type="InterPro" id="IPR002156">
    <property type="entry name" value="RNaseH_domain"/>
</dbReference>
<comment type="caution">
    <text evidence="2">The sequence shown here is derived from an EMBL/GenBank/DDBJ whole genome shotgun (WGS) entry which is preliminary data.</text>
</comment>
<organism evidence="2 3">
    <name type="scientific">Trifolium medium</name>
    <dbReference type="NCBI Taxonomy" id="97028"/>
    <lineage>
        <taxon>Eukaryota</taxon>
        <taxon>Viridiplantae</taxon>
        <taxon>Streptophyta</taxon>
        <taxon>Embryophyta</taxon>
        <taxon>Tracheophyta</taxon>
        <taxon>Spermatophyta</taxon>
        <taxon>Magnoliopsida</taxon>
        <taxon>eudicotyledons</taxon>
        <taxon>Gunneridae</taxon>
        <taxon>Pentapetalae</taxon>
        <taxon>rosids</taxon>
        <taxon>fabids</taxon>
        <taxon>Fabales</taxon>
        <taxon>Fabaceae</taxon>
        <taxon>Papilionoideae</taxon>
        <taxon>50 kb inversion clade</taxon>
        <taxon>NPAAA clade</taxon>
        <taxon>Hologalegina</taxon>
        <taxon>IRL clade</taxon>
        <taxon>Trifolieae</taxon>
        <taxon>Trifolium</taxon>
    </lineage>
</organism>
<name>A0A392TWQ8_9FABA</name>
<dbReference type="Pfam" id="PF13456">
    <property type="entry name" value="RVT_3"/>
    <property type="match status" value="1"/>
</dbReference>
<feature type="non-terminal residue" evidence="2">
    <location>
        <position position="1"/>
    </location>
</feature>
<sequence length="84" mass="8989">SWSLPPKHGLKLNVDAHPLDVGHWGLGLVLRGDDGRCVGAATRICKGSECVAMAEALGLSEGMAWIEKLHIQNVTIEMDAETIV</sequence>
<proteinExistence type="predicted"/>
<accession>A0A392TWQ8</accession>
<protein>
    <recommendedName>
        <fullName evidence="1">RNase H type-1 domain-containing protein</fullName>
    </recommendedName>
</protein>
<evidence type="ECO:0000313" key="3">
    <source>
        <dbReference type="Proteomes" id="UP000265520"/>
    </source>
</evidence>
<dbReference type="AlphaFoldDB" id="A0A392TWQ8"/>
<dbReference type="InterPro" id="IPR052929">
    <property type="entry name" value="RNase_H-like_EbsB-rel"/>
</dbReference>
<dbReference type="Proteomes" id="UP000265520">
    <property type="component" value="Unassembled WGS sequence"/>
</dbReference>